<dbReference type="Proteomes" id="UP000092698">
    <property type="component" value="Chromosome"/>
</dbReference>
<dbReference type="AlphaFoldDB" id="A0A1C7D729"/>
<dbReference type="STRING" id="645517.A6F65_00945"/>
<dbReference type="InterPro" id="IPR005143">
    <property type="entry name" value="TF_LuxR_autoind-bd_dom"/>
</dbReference>
<dbReference type="SUPFAM" id="SSF75516">
    <property type="entry name" value="Pheromone-binding domain of LuxR-like quorum-sensing transcription factors"/>
    <property type="match status" value="1"/>
</dbReference>
<keyword evidence="1" id="KW-0805">Transcription regulation</keyword>
<dbReference type="CDD" id="cd06170">
    <property type="entry name" value="LuxR_C_like"/>
    <property type="match status" value="1"/>
</dbReference>
<dbReference type="EMBL" id="CP016545">
    <property type="protein sequence ID" value="ANU07255.1"/>
    <property type="molecule type" value="Genomic_DNA"/>
</dbReference>
<evidence type="ECO:0000256" key="2">
    <source>
        <dbReference type="ARBA" id="ARBA00023125"/>
    </source>
</evidence>
<dbReference type="PANTHER" id="PTHR44688">
    <property type="entry name" value="DNA-BINDING TRANSCRIPTIONAL ACTIVATOR DEVR_DOSR"/>
    <property type="match status" value="1"/>
</dbReference>
<dbReference type="Gene3D" id="3.30.450.80">
    <property type="entry name" value="Transcription factor LuxR-like, autoinducer-binding domain"/>
    <property type="match status" value="1"/>
</dbReference>
<reference evidence="5 6" key="1">
    <citation type="submission" date="2016-07" db="EMBL/GenBank/DDBJ databases">
        <title>Complete genome sequence of Altererythrobacter namhicola JCM 16345T, containing esterase-encoding genes.</title>
        <authorList>
            <person name="Cheng H."/>
            <person name="Wu Y.-H."/>
            <person name="Jian S.-L."/>
            <person name="Huo Y.-Y."/>
            <person name="Wang C.-S."/>
            <person name="Xu X.-W."/>
        </authorList>
    </citation>
    <scope>NUCLEOTIDE SEQUENCE [LARGE SCALE GENOMIC DNA]</scope>
    <source>
        <strain evidence="5 6">JCM 16345</strain>
    </source>
</reference>
<dbReference type="GO" id="GO:0003677">
    <property type="term" value="F:DNA binding"/>
    <property type="evidence" value="ECO:0007669"/>
    <property type="project" value="UniProtKB-KW"/>
</dbReference>
<dbReference type="RefSeq" id="WP_067786381.1">
    <property type="nucleotide sequence ID" value="NZ_CP016545.1"/>
</dbReference>
<dbReference type="InterPro" id="IPR000792">
    <property type="entry name" value="Tscrpt_reg_LuxR_C"/>
</dbReference>
<dbReference type="InterPro" id="IPR016032">
    <property type="entry name" value="Sig_transdc_resp-reg_C-effctor"/>
</dbReference>
<evidence type="ECO:0000256" key="1">
    <source>
        <dbReference type="ARBA" id="ARBA00023015"/>
    </source>
</evidence>
<evidence type="ECO:0000256" key="3">
    <source>
        <dbReference type="ARBA" id="ARBA00023163"/>
    </source>
</evidence>
<organism evidence="5 6">
    <name type="scientific">Paraurantiacibacter namhicola</name>
    <dbReference type="NCBI Taxonomy" id="645517"/>
    <lineage>
        <taxon>Bacteria</taxon>
        <taxon>Pseudomonadati</taxon>
        <taxon>Pseudomonadota</taxon>
        <taxon>Alphaproteobacteria</taxon>
        <taxon>Sphingomonadales</taxon>
        <taxon>Erythrobacteraceae</taxon>
        <taxon>Paraurantiacibacter</taxon>
    </lineage>
</organism>
<dbReference type="Gene3D" id="1.10.10.10">
    <property type="entry name" value="Winged helix-like DNA-binding domain superfamily/Winged helix DNA-binding domain"/>
    <property type="match status" value="1"/>
</dbReference>
<dbReference type="Pfam" id="PF00196">
    <property type="entry name" value="GerE"/>
    <property type="match status" value="1"/>
</dbReference>
<accession>A0A1C7D729</accession>
<dbReference type="PROSITE" id="PS50043">
    <property type="entry name" value="HTH_LUXR_2"/>
    <property type="match status" value="1"/>
</dbReference>
<keyword evidence="2" id="KW-0238">DNA-binding</keyword>
<dbReference type="SUPFAM" id="SSF46894">
    <property type="entry name" value="C-terminal effector domain of the bipartite response regulators"/>
    <property type="match status" value="1"/>
</dbReference>
<dbReference type="PANTHER" id="PTHR44688:SF16">
    <property type="entry name" value="DNA-BINDING TRANSCRIPTIONAL ACTIVATOR DEVR_DOSR"/>
    <property type="match status" value="1"/>
</dbReference>
<dbReference type="PRINTS" id="PR00038">
    <property type="entry name" value="HTHLUXR"/>
</dbReference>
<protein>
    <submittedName>
        <fullName evidence="5">Putative HTH-type transcriptional regulator</fullName>
    </submittedName>
</protein>
<proteinExistence type="predicted"/>
<dbReference type="InterPro" id="IPR036693">
    <property type="entry name" value="TF_LuxR_autoind-bd_dom_sf"/>
</dbReference>
<dbReference type="InterPro" id="IPR036388">
    <property type="entry name" value="WH-like_DNA-bd_sf"/>
</dbReference>
<evidence type="ECO:0000313" key="5">
    <source>
        <dbReference type="EMBL" id="ANU07255.1"/>
    </source>
</evidence>
<name>A0A1C7D729_9SPHN</name>
<feature type="domain" description="HTH luxR-type" evidence="4">
    <location>
        <begin position="177"/>
        <end position="240"/>
    </location>
</feature>
<keyword evidence="6" id="KW-1185">Reference proteome</keyword>
<evidence type="ECO:0000313" key="6">
    <source>
        <dbReference type="Proteomes" id="UP000092698"/>
    </source>
</evidence>
<dbReference type="SMART" id="SM00421">
    <property type="entry name" value="HTH_LUXR"/>
    <property type="match status" value="1"/>
</dbReference>
<sequence length="240" mass="26944">MTSIRKARSRSDLDWVVSSPTAATLWRRIEQAAADLGFPLYIYVFVRRDGTRFHHTNIPARYYAGPEHDPFLVYCCNNLGHTLTGAEFLPDYRYLSEGEQAFIQQARGSGMRSGIGIPVRTRSNPEYGGFNFGTHLPRAEFEAGPLKQLETLRTLCLAAQQRIEELGVVAEAPDQQHALAMGSLTPREREIFDLLAIGLPRADMADRAGISPHTASTHIKRIYRKLGVRSRAEAMTLRMQ</sequence>
<keyword evidence="3" id="KW-0804">Transcription</keyword>
<gene>
    <name evidence="5" type="ORF">A6F65_00945</name>
</gene>
<dbReference type="GO" id="GO:0006355">
    <property type="term" value="P:regulation of DNA-templated transcription"/>
    <property type="evidence" value="ECO:0007669"/>
    <property type="project" value="InterPro"/>
</dbReference>
<dbReference type="OrthoDB" id="9814495at2"/>
<evidence type="ECO:0000259" key="4">
    <source>
        <dbReference type="PROSITE" id="PS50043"/>
    </source>
</evidence>
<dbReference type="Pfam" id="PF03472">
    <property type="entry name" value="Autoind_bind"/>
    <property type="match status" value="1"/>
</dbReference>
<dbReference type="KEGG" id="anh:A6F65_00945"/>